<gene>
    <name evidence="2" type="ORF">C8N34_10828</name>
</gene>
<comment type="caution">
    <text evidence="2">The sequence shown here is derived from an EMBL/GenBank/DDBJ whole genome shotgun (WGS) entry which is preliminary data.</text>
</comment>
<dbReference type="AlphaFoldDB" id="A0A2T6AYN6"/>
<evidence type="ECO:0000313" key="2">
    <source>
        <dbReference type="EMBL" id="PTX48922.1"/>
    </source>
</evidence>
<accession>A0A2T6AYN6</accession>
<organism evidence="2 3">
    <name type="scientific">Gemmobacter caeni</name>
    <dbReference type="NCBI Taxonomy" id="589035"/>
    <lineage>
        <taxon>Bacteria</taxon>
        <taxon>Pseudomonadati</taxon>
        <taxon>Pseudomonadota</taxon>
        <taxon>Alphaproteobacteria</taxon>
        <taxon>Rhodobacterales</taxon>
        <taxon>Paracoccaceae</taxon>
        <taxon>Gemmobacter</taxon>
    </lineage>
</organism>
<reference evidence="2 3" key="1">
    <citation type="submission" date="2018-04" db="EMBL/GenBank/DDBJ databases">
        <title>Genomic Encyclopedia of Archaeal and Bacterial Type Strains, Phase II (KMG-II): from individual species to whole genera.</title>
        <authorList>
            <person name="Goeker M."/>
        </authorList>
    </citation>
    <scope>NUCLEOTIDE SEQUENCE [LARGE SCALE GENOMIC DNA]</scope>
    <source>
        <strain evidence="2 3">DSM 21823</strain>
    </source>
</reference>
<dbReference type="OrthoDB" id="7690624at2"/>
<proteinExistence type="predicted"/>
<dbReference type="EMBL" id="QBKP01000008">
    <property type="protein sequence ID" value="PTX48922.1"/>
    <property type="molecule type" value="Genomic_DNA"/>
</dbReference>
<evidence type="ECO:0000313" key="3">
    <source>
        <dbReference type="Proteomes" id="UP000244224"/>
    </source>
</evidence>
<name>A0A2T6AYN6_9RHOB</name>
<evidence type="ECO:0000256" key="1">
    <source>
        <dbReference type="SAM" id="MobiDB-lite"/>
    </source>
</evidence>
<dbReference type="Proteomes" id="UP000244224">
    <property type="component" value="Unassembled WGS sequence"/>
</dbReference>
<sequence length="56" mass="6440">MFMRLRKSPAVAVNPAPQPATDHPEDALVYFSHQADTRPLRPMTALEQMYAYYTDE</sequence>
<feature type="region of interest" description="Disordered" evidence="1">
    <location>
        <begin position="1"/>
        <end position="23"/>
    </location>
</feature>
<protein>
    <submittedName>
        <fullName evidence="2">Uncharacterized protein</fullName>
    </submittedName>
</protein>
<keyword evidence="3" id="KW-1185">Reference proteome</keyword>
<dbReference type="RefSeq" id="WP_158640707.1">
    <property type="nucleotide sequence ID" value="NZ_QBKP01000008.1"/>
</dbReference>